<dbReference type="PANTHER" id="PTHR35596">
    <property type="entry name" value="DUF2263 DOMAIN-CONTAINING PROTEIN"/>
    <property type="match status" value="1"/>
</dbReference>
<name>A0A5C0UDJ0_9PROT</name>
<feature type="compositionally biased region" description="Gly residues" evidence="1">
    <location>
        <begin position="225"/>
        <end position="246"/>
    </location>
</feature>
<feature type="compositionally biased region" description="Polar residues" evidence="1">
    <location>
        <begin position="264"/>
        <end position="273"/>
    </location>
</feature>
<proteinExistence type="predicted"/>
<evidence type="ECO:0000313" key="4">
    <source>
        <dbReference type="Proteomes" id="UP000325155"/>
    </source>
</evidence>
<dbReference type="AlphaFoldDB" id="A0A5C0UDJ0"/>
<dbReference type="Proteomes" id="UP000325155">
    <property type="component" value="Chromosome"/>
</dbReference>
<evidence type="ECO:0000313" key="3">
    <source>
        <dbReference type="EMBL" id="QEK37810.1"/>
    </source>
</evidence>
<evidence type="ECO:0000259" key="2">
    <source>
        <dbReference type="Pfam" id="PF10021"/>
    </source>
</evidence>
<protein>
    <submittedName>
        <fullName evidence="3">TIGR02452 family protein</fullName>
    </submittedName>
</protein>
<dbReference type="InterPro" id="IPR012664">
    <property type="entry name" value="CHP02452"/>
</dbReference>
<feature type="compositionally biased region" description="Low complexity" evidence="1">
    <location>
        <begin position="247"/>
        <end position="257"/>
    </location>
</feature>
<reference evidence="3 4" key="1">
    <citation type="submission" date="2019-08" db="EMBL/GenBank/DDBJ databases">
        <title>Highly reduced genomes of protist endosymbionts show evolutionary convergence.</title>
        <authorList>
            <person name="George E."/>
            <person name="Husnik F."/>
            <person name="Tashyreva D."/>
            <person name="Prokopchuk G."/>
            <person name="Horak A."/>
            <person name="Kwong W.K."/>
            <person name="Lukes J."/>
            <person name="Keeling P.J."/>
        </authorList>
    </citation>
    <scope>NUCLEOTIDE SEQUENCE [LARGE SCALE GENOMIC DNA]</scope>
    <source>
        <strain evidence="3">1605</strain>
    </source>
</reference>
<dbReference type="Pfam" id="PF10021">
    <property type="entry name" value="PARG_cat_microb"/>
    <property type="match status" value="1"/>
</dbReference>
<dbReference type="Gene3D" id="3.40.220.10">
    <property type="entry name" value="Leucine Aminopeptidase, subunit E, domain 1"/>
    <property type="match status" value="1"/>
</dbReference>
<dbReference type="InterPro" id="IPR043472">
    <property type="entry name" value="Macro_dom-like"/>
</dbReference>
<dbReference type="NCBIfam" id="TIGR02452">
    <property type="entry name" value="TIGR02452 family protein"/>
    <property type="match status" value="1"/>
</dbReference>
<gene>
    <name evidence="3" type="ORF">FZC35_00185</name>
</gene>
<dbReference type="InterPro" id="IPR019261">
    <property type="entry name" value="PARG_cat_microbial"/>
</dbReference>
<feature type="region of interest" description="Disordered" evidence="1">
    <location>
        <begin position="225"/>
        <end position="298"/>
    </location>
</feature>
<organism evidence="3 4">
    <name type="scientific">Candidatus Cytomitobacter indipagum</name>
    <dbReference type="NCBI Taxonomy" id="2601575"/>
    <lineage>
        <taxon>Bacteria</taxon>
        <taxon>Pseudomonadati</taxon>
        <taxon>Pseudomonadota</taxon>
        <taxon>Alphaproteobacteria</taxon>
        <taxon>Holosporales</taxon>
        <taxon>Holosporaceae</taxon>
        <taxon>Candidatus Cytomitobacter</taxon>
    </lineage>
</organism>
<keyword evidence="4" id="KW-1185">Reference proteome</keyword>
<dbReference type="KEGG" id="cip:FZC35_00185"/>
<sequence>MLEYIMKILNIIPLLLTSYLNCINLKQDRIDYNALHSNSIKMQDIGVSIHSLELLKLNSRLANELGDLIKDNAQSVNFTIKSLHEKTKRGEINGSDYYAIITALLTQVAKSTYRGLSDKQEQIIKEAINKNRSIEDLLNHMHSSQSKTAQHFKETDKFSEDNLAREQVLAIEKCIGVEFKIINIEGYAVITEKYDFYNNVSKNAEPSGFGASQPRKTVEIVEAGGKGGKGLESAGGKGASTSGGRGSAVTAGRGSAVTAGRGSSVIQQESYSKGSKGLESAGGKGASTSTSVEKDERGSSLMIEPEYAKDRSGSALIADVIVSKTGESWSAYKPGSTRGDYELTIFANQHHDWNVDNETSLNAKKAANSTYKNNSTELNKRFNEKLKSKTTHVTKIEVANTDSITASDSAIQQGLKVAVLDFANKEDMCGGFKKGASAQEEDLCRSTNLFHILQSRIKQHSSLYPIAHNEIIYAPGVSLIRKAKKDDYKPFDKIHNIAVVVQAAYCINDKLSKGASNKKFDQYAFNLSKGNVEEFKNITKAKMRDQLKAAYITGSDTFITGAWGCGVFGNSPEFITQCYKEVLSEKEFQGLFKKVIFAIPGKGGNNTIFNKAFDMSYNSYDY</sequence>
<dbReference type="PANTHER" id="PTHR35596:SF1">
    <property type="entry name" value="MICROBIAL-TYPE PARG CATALYTIC DOMAIN-CONTAINING PROTEIN"/>
    <property type="match status" value="1"/>
</dbReference>
<accession>A0A5C0UDJ0</accession>
<feature type="domain" description="Microbial-type PARG catalytic" evidence="2">
    <location>
        <begin position="355"/>
        <end position="481"/>
    </location>
</feature>
<dbReference type="EMBL" id="CP043315">
    <property type="protein sequence ID" value="QEK37810.1"/>
    <property type="molecule type" value="Genomic_DNA"/>
</dbReference>
<evidence type="ECO:0000256" key="1">
    <source>
        <dbReference type="SAM" id="MobiDB-lite"/>
    </source>
</evidence>
<dbReference type="OrthoDB" id="9806181at2"/>